<dbReference type="AlphaFoldDB" id="A0AAU9P540"/>
<accession>A0AAU9P540</accession>
<protein>
    <submittedName>
        <fullName evidence="2">Uncharacterized protein</fullName>
    </submittedName>
</protein>
<name>A0AAU9P540_9ASTR</name>
<evidence type="ECO:0000313" key="2">
    <source>
        <dbReference type="EMBL" id="CAH1445199.1"/>
    </source>
</evidence>
<evidence type="ECO:0000313" key="3">
    <source>
        <dbReference type="Proteomes" id="UP001157418"/>
    </source>
</evidence>
<evidence type="ECO:0000256" key="1">
    <source>
        <dbReference type="SAM" id="MobiDB-lite"/>
    </source>
</evidence>
<organism evidence="2 3">
    <name type="scientific">Lactuca virosa</name>
    <dbReference type="NCBI Taxonomy" id="75947"/>
    <lineage>
        <taxon>Eukaryota</taxon>
        <taxon>Viridiplantae</taxon>
        <taxon>Streptophyta</taxon>
        <taxon>Embryophyta</taxon>
        <taxon>Tracheophyta</taxon>
        <taxon>Spermatophyta</taxon>
        <taxon>Magnoliopsida</taxon>
        <taxon>eudicotyledons</taxon>
        <taxon>Gunneridae</taxon>
        <taxon>Pentapetalae</taxon>
        <taxon>asterids</taxon>
        <taxon>campanulids</taxon>
        <taxon>Asterales</taxon>
        <taxon>Asteraceae</taxon>
        <taxon>Cichorioideae</taxon>
        <taxon>Cichorieae</taxon>
        <taxon>Lactucinae</taxon>
        <taxon>Lactuca</taxon>
    </lineage>
</organism>
<reference evidence="2 3" key="1">
    <citation type="submission" date="2022-01" db="EMBL/GenBank/DDBJ databases">
        <authorList>
            <person name="Xiong W."/>
            <person name="Schranz E."/>
        </authorList>
    </citation>
    <scope>NUCLEOTIDE SEQUENCE [LARGE SCALE GENOMIC DNA]</scope>
</reference>
<gene>
    <name evidence="2" type="ORF">LVIROSA_LOCUS30976</name>
</gene>
<dbReference type="Proteomes" id="UP001157418">
    <property type="component" value="Unassembled WGS sequence"/>
</dbReference>
<comment type="caution">
    <text evidence="2">The sequence shown here is derived from an EMBL/GenBank/DDBJ whole genome shotgun (WGS) entry which is preliminary data.</text>
</comment>
<feature type="compositionally biased region" description="Polar residues" evidence="1">
    <location>
        <begin position="46"/>
        <end position="66"/>
    </location>
</feature>
<feature type="region of interest" description="Disordered" evidence="1">
    <location>
        <begin position="26"/>
        <end position="66"/>
    </location>
</feature>
<feature type="compositionally biased region" description="Basic and acidic residues" evidence="1">
    <location>
        <begin position="26"/>
        <end position="38"/>
    </location>
</feature>
<sequence length="124" mass="13941">MMDRLYNMELKGQQWGNHICLEIRDKGSRSEPQQHEEVEMTPIEMDTTQNDMQATPNDVKSSSTWDFSQYMQVTPPRSYKGEEGVVGEEVVEAEDGVVGEEVVGANVQVDEVIPNVQVVANVQI</sequence>
<dbReference type="EMBL" id="CAKMRJ010005523">
    <property type="protein sequence ID" value="CAH1445199.1"/>
    <property type="molecule type" value="Genomic_DNA"/>
</dbReference>
<keyword evidence="3" id="KW-1185">Reference proteome</keyword>
<proteinExistence type="predicted"/>